<evidence type="ECO:0000256" key="1">
    <source>
        <dbReference type="SAM" id="MobiDB-lite"/>
    </source>
</evidence>
<dbReference type="Proteomes" id="UP000310108">
    <property type="component" value="Unassembled WGS sequence"/>
</dbReference>
<proteinExistence type="predicted"/>
<reference evidence="2 3" key="1">
    <citation type="journal article" date="2019" name="PLoS ONE">
        <title>Comparative genome analysis indicates high evolutionary potential of pathogenicity genes in Colletotrichum tanaceti.</title>
        <authorList>
            <person name="Lelwala R.V."/>
            <person name="Korhonen P.K."/>
            <person name="Young N.D."/>
            <person name="Scott J.B."/>
            <person name="Ades P.A."/>
            <person name="Gasser R.B."/>
            <person name="Taylor P.W.J."/>
        </authorList>
    </citation>
    <scope>NUCLEOTIDE SEQUENCE [LARGE SCALE GENOMIC DNA]</scope>
    <source>
        <strain evidence="2">BRIP57314</strain>
    </source>
</reference>
<keyword evidence="3" id="KW-1185">Reference proteome</keyword>
<comment type="caution">
    <text evidence="2">The sequence shown here is derived from an EMBL/GenBank/DDBJ whole genome shotgun (WGS) entry which is preliminary data.</text>
</comment>
<feature type="compositionally biased region" description="Basic residues" evidence="1">
    <location>
        <begin position="85"/>
        <end position="95"/>
    </location>
</feature>
<sequence length="127" mass="14016">TEQTRQHPLHPRARPPPPVPHRRRRPPGRRRHGSGREPGPPQPPLRPRHQQDRRRLDPHAGAGVLEPGLGGGGGRQGRPGERRVLHARRPPRRRPAGQERDGRPAGGRAVAVDGGRPGRVRLGRSCL</sequence>
<protein>
    <submittedName>
        <fullName evidence="2">Uncharacterized protein</fullName>
    </submittedName>
</protein>
<evidence type="ECO:0000313" key="3">
    <source>
        <dbReference type="Proteomes" id="UP000310108"/>
    </source>
</evidence>
<dbReference type="AlphaFoldDB" id="A0A4U6WYL1"/>
<feature type="region of interest" description="Disordered" evidence="1">
    <location>
        <begin position="1"/>
        <end position="127"/>
    </location>
</feature>
<feature type="compositionally biased region" description="Basic and acidic residues" evidence="1">
    <location>
        <begin position="49"/>
        <end position="58"/>
    </location>
</feature>
<gene>
    <name evidence="2" type="ORF">CTA1_2885</name>
</gene>
<feature type="compositionally biased region" description="Basic residues" evidence="1">
    <location>
        <begin position="118"/>
        <end position="127"/>
    </location>
</feature>
<dbReference type="EMBL" id="PJEX01001376">
    <property type="protein sequence ID" value="TKW48230.1"/>
    <property type="molecule type" value="Genomic_DNA"/>
</dbReference>
<name>A0A4U6WYL1_9PEZI</name>
<feature type="non-terminal residue" evidence="2">
    <location>
        <position position="1"/>
    </location>
</feature>
<organism evidence="2 3">
    <name type="scientific">Colletotrichum tanaceti</name>
    <dbReference type="NCBI Taxonomy" id="1306861"/>
    <lineage>
        <taxon>Eukaryota</taxon>
        <taxon>Fungi</taxon>
        <taxon>Dikarya</taxon>
        <taxon>Ascomycota</taxon>
        <taxon>Pezizomycotina</taxon>
        <taxon>Sordariomycetes</taxon>
        <taxon>Hypocreomycetidae</taxon>
        <taxon>Glomerellales</taxon>
        <taxon>Glomerellaceae</taxon>
        <taxon>Colletotrichum</taxon>
        <taxon>Colletotrichum destructivum species complex</taxon>
    </lineage>
</organism>
<evidence type="ECO:0000313" key="2">
    <source>
        <dbReference type="EMBL" id="TKW48230.1"/>
    </source>
</evidence>
<feature type="compositionally biased region" description="Basic residues" evidence="1">
    <location>
        <begin position="20"/>
        <end position="33"/>
    </location>
</feature>
<accession>A0A4U6WYL1</accession>
<feature type="compositionally biased region" description="Gly residues" evidence="1">
    <location>
        <begin position="68"/>
        <end position="77"/>
    </location>
</feature>